<dbReference type="Pfam" id="PF08650">
    <property type="entry name" value="DASH_Dad4"/>
    <property type="match status" value="1"/>
</dbReference>
<accession>A0AAI9SZC0</accession>
<keyword evidence="15" id="KW-0137">Centromere</keyword>
<keyword evidence="10" id="KW-0498">Mitosis</keyword>
<protein>
    <recommendedName>
        <fullName evidence="5">DASH complex subunit DAD4</fullName>
    </recommendedName>
    <alternativeName>
        <fullName evidence="16">Outer kinetochore protein DAD4</fullName>
    </alternativeName>
</protein>
<dbReference type="InterPro" id="IPR013959">
    <property type="entry name" value="DASH_Dad4"/>
</dbReference>
<keyword evidence="6" id="KW-0158">Chromosome</keyword>
<evidence type="ECO:0000313" key="19">
    <source>
        <dbReference type="Proteomes" id="UP001202479"/>
    </source>
</evidence>
<reference evidence="18" key="1">
    <citation type="journal article" date="2022" name="DNA Res.">
        <title>Genome analysis of five recently described species of the CUG-Ser clade uncovers Candida theae as a new hybrid lineage with pathogenic potential in the Candida parapsilosis species complex.</title>
        <authorList>
            <person name="Mixao V."/>
            <person name="Del Olmo V."/>
            <person name="Hegedusova E."/>
            <person name="Saus E."/>
            <person name="Pryszcz L."/>
            <person name="Cillingova A."/>
            <person name="Nosek J."/>
            <person name="Gabaldon T."/>
        </authorList>
    </citation>
    <scope>NUCLEOTIDE SEQUENCE</scope>
    <source>
        <strain evidence="18">CBS 10844</strain>
    </source>
</reference>
<comment type="caution">
    <text evidence="18">The sequence shown here is derived from an EMBL/GenBank/DDBJ whole genome shotgun (WGS) entry which is preliminary data.</text>
</comment>
<evidence type="ECO:0000256" key="10">
    <source>
        <dbReference type="ARBA" id="ARBA00022776"/>
    </source>
</evidence>
<evidence type="ECO:0000313" key="18">
    <source>
        <dbReference type="EMBL" id="KAI3405585.1"/>
    </source>
</evidence>
<dbReference type="PANTHER" id="PTHR28222:SF1">
    <property type="entry name" value="DASH COMPLEX SUBUNIT DAD4"/>
    <property type="match status" value="1"/>
</dbReference>
<dbReference type="AlphaFoldDB" id="A0AAI9SZC0"/>
<dbReference type="GO" id="GO:0005874">
    <property type="term" value="C:microtubule"/>
    <property type="evidence" value="ECO:0007669"/>
    <property type="project" value="UniProtKB-KW"/>
</dbReference>
<comment type="similarity">
    <text evidence="4">Belongs to the DASH complex DAD4 family.</text>
</comment>
<keyword evidence="19" id="KW-1185">Reference proteome</keyword>
<dbReference type="GO" id="GO:0042729">
    <property type="term" value="C:DASH complex"/>
    <property type="evidence" value="ECO:0007669"/>
    <property type="project" value="InterPro"/>
</dbReference>
<gene>
    <name evidence="18" type="ORF">KGF56_001603</name>
</gene>
<organism evidence="18 19">
    <name type="scientific">Candida oxycetoniae</name>
    <dbReference type="NCBI Taxonomy" id="497107"/>
    <lineage>
        <taxon>Eukaryota</taxon>
        <taxon>Fungi</taxon>
        <taxon>Dikarya</taxon>
        <taxon>Ascomycota</taxon>
        <taxon>Saccharomycotina</taxon>
        <taxon>Pichiomycetes</taxon>
        <taxon>Debaryomycetaceae</taxon>
        <taxon>Candida/Lodderomyces clade</taxon>
        <taxon>Candida</taxon>
    </lineage>
</organism>
<evidence type="ECO:0000256" key="8">
    <source>
        <dbReference type="ARBA" id="ARBA00022618"/>
    </source>
</evidence>
<evidence type="ECO:0000256" key="16">
    <source>
        <dbReference type="ARBA" id="ARBA00030569"/>
    </source>
</evidence>
<evidence type="ECO:0000256" key="14">
    <source>
        <dbReference type="ARBA" id="ARBA00023306"/>
    </source>
</evidence>
<dbReference type="EMBL" id="JAHUZD010000028">
    <property type="protein sequence ID" value="KAI3405585.1"/>
    <property type="molecule type" value="Genomic_DNA"/>
</dbReference>
<dbReference type="GO" id="GO:0008608">
    <property type="term" value="P:attachment of spindle microtubules to kinetochore"/>
    <property type="evidence" value="ECO:0007669"/>
    <property type="project" value="InterPro"/>
</dbReference>
<evidence type="ECO:0000256" key="12">
    <source>
        <dbReference type="ARBA" id="ARBA00023212"/>
    </source>
</evidence>
<dbReference type="Proteomes" id="UP001202479">
    <property type="component" value="Unassembled WGS sequence"/>
</dbReference>
<sequence>MQNPHEQTHNTLLARIINNMEHLNESIVDMNKMIHQANKNNLDNEMLANMWESYVRNAEYNLQATGSRQENLNEGGDEPKTEEQGKRT</sequence>
<dbReference type="GO" id="GO:0051301">
    <property type="term" value="P:cell division"/>
    <property type="evidence" value="ECO:0007669"/>
    <property type="project" value="UniProtKB-KW"/>
</dbReference>
<keyword evidence="12" id="KW-0206">Cytoskeleton</keyword>
<keyword evidence="7" id="KW-0963">Cytoplasm</keyword>
<evidence type="ECO:0000256" key="17">
    <source>
        <dbReference type="SAM" id="MobiDB-lite"/>
    </source>
</evidence>
<evidence type="ECO:0000256" key="2">
    <source>
        <dbReference type="ARBA" id="ARBA00004186"/>
    </source>
</evidence>
<name>A0AAI9SZC0_9ASCO</name>
<feature type="compositionally biased region" description="Basic and acidic residues" evidence="17">
    <location>
        <begin position="77"/>
        <end position="88"/>
    </location>
</feature>
<evidence type="ECO:0000256" key="13">
    <source>
        <dbReference type="ARBA" id="ARBA00023242"/>
    </source>
</evidence>
<keyword evidence="8" id="KW-0132">Cell division</keyword>
<evidence type="ECO:0000256" key="5">
    <source>
        <dbReference type="ARBA" id="ARBA00020259"/>
    </source>
</evidence>
<evidence type="ECO:0000256" key="15">
    <source>
        <dbReference type="ARBA" id="ARBA00023328"/>
    </source>
</evidence>
<dbReference type="GO" id="GO:0072686">
    <property type="term" value="C:mitotic spindle"/>
    <property type="evidence" value="ECO:0007669"/>
    <property type="project" value="InterPro"/>
</dbReference>
<dbReference type="GeneID" id="73379220"/>
<evidence type="ECO:0000256" key="11">
    <source>
        <dbReference type="ARBA" id="ARBA00022838"/>
    </source>
</evidence>
<keyword evidence="9" id="KW-0493">Microtubule</keyword>
<evidence type="ECO:0000256" key="7">
    <source>
        <dbReference type="ARBA" id="ARBA00022490"/>
    </source>
</evidence>
<proteinExistence type="inferred from homology"/>
<comment type="subcellular location">
    <subcellularLocation>
        <location evidence="3">Chromosome</location>
        <location evidence="3">Centromere</location>
        <location evidence="3">Kinetochore</location>
    </subcellularLocation>
    <subcellularLocation>
        <location evidence="2">Cytoplasm</location>
        <location evidence="2">Cytoskeleton</location>
        <location evidence="2">Spindle</location>
    </subcellularLocation>
    <subcellularLocation>
        <location evidence="1">Nucleus</location>
    </subcellularLocation>
</comment>
<evidence type="ECO:0000256" key="9">
    <source>
        <dbReference type="ARBA" id="ARBA00022701"/>
    </source>
</evidence>
<keyword evidence="11" id="KW-0995">Kinetochore</keyword>
<keyword evidence="13" id="KW-0539">Nucleus</keyword>
<evidence type="ECO:0000256" key="1">
    <source>
        <dbReference type="ARBA" id="ARBA00004123"/>
    </source>
</evidence>
<dbReference type="RefSeq" id="XP_049181330.1">
    <property type="nucleotide sequence ID" value="XM_049322744.1"/>
</dbReference>
<dbReference type="PANTHER" id="PTHR28222">
    <property type="entry name" value="DASH COMPLEX SUBUNIT DAD4"/>
    <property type="match status" value="1"/>
</dbReference>
<evidence type="ECO:0000256" key="6">
    <source>
        <dbReference type="ARBA" id="ARBA00022454"/>
    </source>
</evidence>
<feature type="compositionally biased region" description="Polar residues" evidence="17">
    <location>
        <begin position="63"/>
        <end position="72"/>
    </location>
</feature>
<evidence type="ECO:0000256" key="3">
    <source>
        <dbReference type="ARBA" id="ARBA00004629"/>
    </source>
</evidence>
<feature type="region of interest" description="Disordered" evidence="17">
    <location>
        <begin position="63"/>
        <end position="88"/>
    </location>
</feature>
<evidence type="ECO:0000256" key="4">
    <source>
        <dbReference type="ARBA" id="ARBA00009754"/>
    </source>
</evidence>
<keyword evidence="14" id="KW-0131">Cell cycle</keyword>